<dbReference type="Proteomes" id="UP000251402">
    <property type="component" value="Chromosome"/>
</dbReference>
<accession>A0A5C1I5D8</accession>
<gene>
    <name evidence="1" type="ORF">DEO27_020550</name>
</gene>
<keyword evidence="2" id="KW-1185">Reference proteome</keyword>
<proteinExistence type="predicted"/>
<dbReference type="KEGG" id="mrub:DEO27_020550"/>
<name>A0A5C1I5D8_9SPHI</name>
<evidence type="ECO:0000313" key="1">
    <source>
        <dbReference type="EMBL" id="QEM12311.1"/>
    </source>
</evidence>
<evidence type="ECO:0000313" key="2">
    <source>
        <dbReference type="Proteomes" id="UP000251402"/>
    </source>
</evidence>
<reference evidence="1" key="1">
    <citation type="submission" date="2019-08" db="EMBL/GenBank/DDBJ databases">
        <title>Comparative genome analysis confer to the adaptation heavy metal polluted environment.</title>
        <authorList>
            <person name="Li Y."/>
        </authorList>
    </citation>
    <scope>NUCLEOTIDE SEQUENCE [LARGE SCALE GENOMIC DNA]</scope>
    <source>
        <strain evidence="1">P1</strain>
    </source>
</reference>
<dbReference type="OrthoDB" id="1113889at2"/>
<evidence type="ECO:0008006" key="3">
    <source>
        <dbReference type="Google" id="ProtNLM"/>
    </source>
</evidence>
<organism evidence="1 2">
    <name type="scientific">Mucilaginibacter rubeus</name>
    <dbReference type="NCBI Taxonomy" id="2027860"/>
    <lineage>
        <taxon>Bacteria</taxon>
        <taxon>Pseudomonadati</taxon>
        <taxon>Bacteroidota</taxon>
        <taxon>Sphingobacteriia</taxon>
        <taxon>Sphingobacteriales</taxon>
        <taxon>Sphingobacteriaceae</taxon>
        <taxon>Mucilaginibacter</taxon>
    </lineage>
</organism>
<dbReference type="Pfam" id="PF20583">
    <property type="entry name" value="DUF6786"/>
    <property type="match status" value="1"/>
</dbReference>
<sequence length="405" mass="44156">MVQLLKKSSLVLLLGGLASCTMRNPQLPMKGTFGSDLDFLKAKDSVIVLRDDSGLGQVIVSPKYQAKVFTSTADGLNGKSFGWIKYETFDLKQPDPHMNAFGGEDRLWLGPEGGQFSLFFKPGTKMEFDNWHTPAAVDNESWELVSSSPKKVSMSKSTHLQNYAGTELSIKLERDVEIMEPKAIQQLLGIDADAAVKSVGFNTVNSISNAGDKAWDKTTGAPCLWNLDMFTPSSKVVIVVPYDENAAGKVATTNYFGEIPKDRITYKNGILLFKADGKSRGKLGIPPHRAKNMAGSYDAENDVLTITMFDVDSTASYLNQEWKTDTAPYSGDAVNAYNDGPLADGKQMGPFYEIESVSPAAFLKPGEKLIHKHSVFHFTGDKAALNKIALKTLGISLDDISAAFK</sequence>
<dbReference type="AlphaFoldDB" id="A0A5C1I5D8"/>
<dbReference type="InterPro" id="IPR046713">
    <property type="entry name" value="DUF6786"/>
</dbReference>
<protein>
    <recommendedName>
        <fullName evidence="3">Lipoprotein</fullName>
    </recommendedName>
</protein>
<dbReference type="PROSITE" id="PS51257">
    <property type="entry name" value="PROKAR_LIPOPROTEIN"/>
    <property type="match status" value="1"/>
</dbReference>
<dbReference type="EMBL" id="CP043450">
    <property type="protein sequence ID" value="QEM12311.1"/>
    <property type="molecule type" value="Genomic_DNA"/>
</dbReference>
<dbReference type="RefSeq" id="WP_112575687.1">
    <property type="nucleotide sequence ID" value="NZ_CP043450.1"/>
</dbReference>